<dbReference type="PANTHER" id="PTHR46680:SF3">
    <property type="entry name" value="NF-KAPPA-B INHIBITOR CACTUS"/>
    <property type="match status" value="1"/>
</dbReference>
<dbReference type="GO" id="GO:0051059">
    <property type="term" value="F:NF-kappaB binding"/>
    <property type="evidence" value="ECO:0007669"/>
    <property type="project" value="TreeGrafter"/>
</dbReference>
<keyword evidence="1" id="KW-0677">Repeat</keyword>
<dbReference type="SMART" id="SM00248">
    <property type="entry name" value="ANK"/>
    <property type="match status" value="5"/>
</dbReference>
<feature type="repeat" description="ANK" evidence="3">
    <location>
        <begin position="200"/>
        <end position="232"/>
    </location>
</feature>
<evidence type="ECO:0000256" key="4">
    <source>
        <dbReference type="SAM" id="MobiDB-lite"/>
    </source>
</evidence>
<dbReference type="PANTHER" id="PTHR46680">
    <property type="entry name" value="NF-KAPPA-B INHIBITOR ALPHA"/>
    <property type="match status" value="1"/>
</dbReference>
<dbReference type="InterPro" id="IPR002110">
    <property type="entry name" value="Ankyrin_rpt"/>
</dbReference>
<evidence type="ECO:0000313" key="5">
    <source>
        <dbReference type="Proteomes" id="UP000504629"/>
    </source>
</evidence>
<keyword evidence="2 3" id="KW-0040">ANK repeat</keyword>
<evidence type="ECO:0000256" key="3">
    <source>
        <dbReference type="PROSITE-ProRule" id="PRU00023"/>
    </source>
</evidence>
<dbReference type="SUPFAM" id="SSF48403">
    <property type="entry name" value="Ankyrin repeat"/>
    <property type="match status" value="1"/>
</dbReference>
<keyword evidence="5" id="KW-1185">Reference proteome</keyword>
<dbReference type="Gene3D" id="1.25.40.20">
    <property type="entry name" value="Ankyrin repeat-containing domain"/>
    <property type="match status" value="1"/>
</dbReference>
<dbReference type="Pfam" id="PF00023">
    <property type="entry name" value="Ank"/>
    <property type="match status" value="1"/>
</dbReference>
<proteinExistence type="predicted"/>
<evidence type="ECO:0000256" key="2">
    <source>
        <dbReference type="ARBA" id="ARBA00023043"/>
    </source>
</evidence>
<feature type="region of interest" description="Disordered" evidence="4">
    <location>
        <begin position="285"/>
        <end position="326"/>
    </location>
</feature>
<dbReference type="InterPro" id="IPR036770">
    <property type="entry name" value="Ankyrin_rpt-contain_sf"/>
</dbReference>
<dbReference type="RefSeq" id="XP_028036031.1">
    <property type="nucleotide sequence ID" value="XM_028180230.1"/>
</dbReference>
<dbReference type="AlphaFoldDB" id="A0A6J2K1C1"/>
<dbReference type="GO" id="GO:0005829">
    <property type="term" value="C:cytosol"/>
    <property type="evidence" value="ECO:0007669"/>
    <property type="project" value="TreeGrafter"/>
</dbReference>
<feature type="compositionally biased region" description="Acidic residues" evidence="4">
    <location>
        <begin position="293"/>
        <end position="309"/>
    </location>
</feature>
<evidence type="ECO:0000256" key="1">
    <source>
        <dbReference type="ARBA" id="ARBA00022737"/>
    </source>
</evidence>
<dbReference type="Proteomes" id="UP000504629">
    <property type="component" value="Unplaced"/>
</dbReference>
<gene>
    <name evidence="6" type="primary">LOC114247299</name>
</gene>
<dbReference type="PROSITE" id="PS50088">
    <property type="entry name" value="ANK_REPEAT"/>
    <property type="match status" value="2"/>
</dbReference>
<dbReference type="InterPro" id="IPR051070">
    <property type="entry name" value="NF-kappa-B_inhibitor"/>
</dbReference>
<feature type="repeat" description="ANK" evidence="3">
    <location>
        <begin position="125"/>
        <end position="157"/>
    </location>
</feature>
<evidence type="ECO:0000313" key="6">
    <source>
        <dbReference type="RefSeq" id="XP_028036031.1"/>
    </source>
</evidence>
<dbReference type="GeneID" id="114247299"/>
<dbReference type="KEGG" id="bman:114247299"/>
<accession>A0A6J2K1C1</accession>
<dbReference type="OrthoDB" id="20727at2759"/>
<sequence>MSAKKDSETKLREDEYADSGFVTGEISGPCDSNDIDSGMIDYDEKNSEGESGVKSITDRLSQVMVSVQSPAQSTADIPPLYLLFQQDEDGDTQLHIASVHGCEKSVGTLIRVCPEKSWLDVPNDYGHTPLHLAVMSGNAIITRMLVIAGADIGARDCLGETPLHKATAARHIECLKALLAKVPEHQSSKVLTVLEQKNYNGQSCVHLAASAGSVETMKTLIHYGAKIDDRERLAGWTALHIAARRGDARLVAFLRERARGAGGWRDQAGRTPRWYARRNAARHAFGPLRPDSDSDWDSDDDTNDSDNESLYEKIKESRSGSSINVA</sequence>
<reference evidence="6" key="1">
    <citation type="submission" date="2025-08" db="UniProtKB">
        <authorList>
            <consortium name="RefSeq"/>
        </authorList>
    </citation>
    <scope>IDENTIFICATION</scope>
    <source>
        <tissue evidence="6">Silk gland</tissue>
    </source>
</reference>
<organism evidence="5 6">
    <name type="scientific">Bombyx mandarina</name>
    <name type="common">Wild silk moth</name>
    <name type="synonym">Wild silkworm</name>
    <dbReference type="NCBI Taxonomy" id="7092"/>
    <lineage>
        <taxon>Eukaryota</taxon>
        <taxon>Metazoa</taxon>
        <taxon>Ecdysozoa</taxon>
        <taxon>Arthropoda</taxon>
        <taxon>Hexapoda</taxon>
        <taxon>Insecta</taxon>
        <taxon>Pterygota</taxon>
        <taxon>Neoptera</taxon>
        <taxon>Endopterygota</taxon>
        <taxon>Lepidoptera</taxon>
        <taxon>Glossata</taxon>
        <taxon>Ditrysia</taxon>
        <taxon>Bombycoidea</taxon>
        <taxon>Bombycidae</taxon>
        <taxon>Bombycinae</taxon>
        <taxon>Bombyx</taxon>
    </lineage>
</organism>
<feature type="region of interest" description="Disordered" evidence="4">
    <location>
        <begin position="21"/>
        <end position="51"/>
    </location>
</feature>
<dbReference type="PROSITE" id="PS50297">
    <property type="entry name" value="ANK_REP_REGION"/>
    <property type="match status" value="2"/>
</dbReference>
<name>A0A6J2K1C1_BOMMA</name>
<dbReference type="CTD" id="34969"/>
<protein>
    <submittedName>
        <fullName evidence="6">NF-kappa-B inhibitor cactus-like</fullName>
    </submittedName>
</protein>
<dbReference type="Pfam" id="PF12796">
    <property type="entry name" value="Ank_2"/>
    <property type="match status" value="1"/>
</dbReference>
<dbReference type="GO" id="GO:0071356">
    <property type="term" value="P:cellular response to tumor necrosis factor"/>
    <property type="evidence" value="ECO:0007669"/>
    <property type="project" value="TreeGrafter"/>
</dbReference>